<dbReference type="InterPro" id="IPR009053">
    <property type="entry name" value="Prefoldin"/>
</dbReference>
<dbReference type="FunCoup" id="A0A6P4B1P3">
    <property type="interactions" value="31"/>
</dbReference>
<dbReference type="Gene3D" id="1.10.287.370">
    <property type="match status" value="1"/>
</dbReference>
<dbReference type="SUPFAM" id="SSF46579">
    <property type="entry name" value="Prefoldin"/>
    <property type="match status" value="1"/>
</dbReference>
<dbReference type="AlphaFoldDB" id="A0A6P4B1P3"/>
<feature type="region of interest" description="Disordered" evidence="1">
    <location>
        <begin position="1"/>
        <end position="28"/>
    </location>
</feature>
<evidence type="ECO:0000313" key="3">
    <source>
        <dbReference type="RefSeq" id="XP_015895738.3"/>
    </source>
</evidence>
<proteinExistence type="predicted"/>
<accession>A0A6P4B1P3</accession>
<keyword evidence="2" id="KW-1185">Reference proteome</keyword>
<dbReference type="GeneID" id="107429540"/>
<gene>
    <name evidence="3" type="primary">LOC107429540</name>
</gene>
<reference evidence="3" key="1">
    <citation type="submission" date="2025-08" db="UniProtKB">
        <authorList>
            <consortium name="RefSeq"/>
        </authorList>
    </citation>
    <scope>IDENTIFICATION</scope>
    <source>
        <tissue evidence="3">Seedling</tissue>
    </source>
</reference>
<feature type="compositionally biased region" description="Low complexity" evidence="1">
    <location>
        <begin position="9"/>
        <end position="18"/>
    </location>
</feature>
<evidence type="ECO:0000313" key="2">
    <source>
        <dbReference type="Proteomes" id="UP001652623"/>
    </source>
</evidence>
<dbReference type="InParanoid" id="A0A6P4B1P3"/>
<protein>
    <submittedName>
        <fullName evidence="3">Uncharacterized protein LOC107429540</fullName>
    </submittedName>
</protein>
<organism evidence="2 3">
    <name type="scientific">Ziziphus jujuba</name>
    <name type="common">Chinese jujube</name>
    <name type="synonym">Ziziphus sativa</name>
    <dbReference type="NCBI Taxonomy" id="326968"/>
    <lineage>
        <taxon>Eukaryota</taxon>
        <taxon>Viridiplantae</taxon>
        <taxon>Streptophyta</taxon>
        <taxon>Embryophyta</taxon>
        <taxon>Tracheophyta</taxon>
        <taxon>Spermatophyta</taxon>
        <taxon>Magnoliopsida</taxon>
        <taxon>eudicotyledons</taxon>
        <taxon>Gunneridae</taxon>
        <taxon>Pentapetalae</taxon>
        <taxon>rosids</taxon>
        <taxon>fabids</taxon>
        <taxon>Rosales</taxon>
        <taxon>Rhamnaceae</taxon>
        <taxon>Paliureae</taxon>
        <taxon>Ziziphus</taxon>
    </lineage>
</organism>
<dbReference type="GO" id="GO:0009409">
    <property type="term" value="P:response to cold"/>
    <property type="evidence" value="ECO:0007669"/>
    <property type="project" value="UniProtKB-ARBA"/>
</dbReference>
<name>A0A6P4B1P3_ZIZJJ</name>
<dbReference type="KEGG" id="zju:107429540"/>
<evidence type="ECO:0000256" key="1">
    <source>
        <dbReference type="SAM" id="MobiDB-lite"/>
    </source>
</evidence>
<sequence>MKGGAGAGSSSSSSSSSSWRERESESKVNLMKQIRSHEVALAELNALSSSRAVYQKDGNIFFRTTIQKAVTSEQKQLDLSKAMLEKLNSP</sequence>
<dbReference type="Proteomes" id="UP001652623">
    <property type="component" value="Chromosome 5"/>
</dbReference>
<dbReference type="RefSeq" id="XP_015895738.3">
    <property type="nucleotide sequence ID" value="XM_016040252.4"/>
</dbReference>
<dbReference type="GO" id="GO:0006457">
    <property type="term" value="P:protein folding"/>
    <property type="evidence" value="ECO:0007669"/>
    <property type="project" value="UniProtKB-ARBA"/>
</dbReference>